<gene>
    <name evidence="2" type="ORF">HLB44_33100</name>
</gene>
<evidence type="ECO:0000313" key="3">
    <source>
        <dbReference type="Proteomes" id="UP000737171"/>
    </source>
</evidence>
<keyword evidence="2" id="KW-0378">Hydrolase</keyword>
<dbReference type="InterPro" id="IPR001466">
    <property type="entry name" value="Beta-lactam-related"/>
</dbReference>
<sequence>MNTLLRSSILLGAAAALSSCSTLPGWMVVQGRSAMTDHRHFHNVTVAASPAPRTLELEPAAAPKLPAGANGEAFEATLERNGTVAFIVLQRGRVVWERYFNGHQRDSLGTSFSVAKSVVSLLLGQAIADGRIAGVDDPITRYVPELLERDPRFARVRLRDLLQMRSGIAFEEEYRKPWSDAAVFYLTEDLRAAVRTMRIEADPDTRLKYSSGDTQLLGIAIERATGQPLARYLEQRLWQPMGAEFPASWSQDSAGGAVTKSFCCLNARAIDFARLGQLMLDGGRIGERQVIPQAWIADSLAVREHAGGDAAARANLQRLSPTRAAFYTWQWRRMSTPAPGELGAQPLRDFYAQGLHGQVIYVAPEQQMVIVRLGRDYGSDYWWPGLMARMARMN</sequence>
<dbReference type="SUPFAM" id="SSF56601">
    <property type="entry name" value="beta-lactamase/transpeptidase-like"/>
    <property type="match status" value="1"/>
</dbReference>
<protein>
    <submittedName>
        <fullName evidence="2">Serine hydrolase</fullName>
    </submittedName>
</protein>
<dbReference type="PANTHER" id="PTHR43283">
    <property type="entry name" value="BETA-LACTAMASE-RELATED"/>
    <property type="match status" value="1"/>
</dbReference>
<dbReference type="EMBL" id="JABRWJ010000014">
    <property type="protein sequence ID" value="NRF71835.1"/>
    <property type="molecule type" value="Genomic_DNA"/>
</dbReference>
<dbReference type="GO" id="GO:0016787">
    <property type="term" value="F:hydrolase activity"/>
    <property type="evidence" value="ECO:0007669"/>
    <property type="project" value="UniProtKB-KW"/>
</dbReference>
<reference evidence="2 3" key="1">
    <citation type="submission" date="2020-05" db="EMBL/GenBank/DDBJ databases">
        <title>Aquincola sp. isolate from soil.</title>
        <authorList>
            <person name="Han J."/>
            <person name="Kim D.-U."/>
        </authorList>
    </citation>
    <scope>NUCLEOTIDE SEQUENCE [LARGE SCALE GENOMIC DNA]</scope>
    <source>
        <strain evidence="2 3">S2</strain>
    </source>
</reference>
<organism evidence="2 3">
    <name type="scientific">Pseudaquabacterium terrae</name>
    <dbReference type="NCBI Taxonomy" id="2732868"/>
    <lineage>
        <taxon>Bacteria</taxon>
        <taxon>Pseudomonadati</taxon>
        <taxon>Pseudomonadota</taxon>
        <taxon>Betaproteobacteria</taxon>
        <taxon>Burkholderiales</taxon>
        <taxon>Sphaerotilaceae</taxon>
        <taxon>Pseudaquabacterium</taxon>
    </lineage>
</organism>
<dbReference type="InterPro" id="IPR012338">
    <property type="entry name" value="Beta-lactam/transpept-like"/>
</dbReference>
<keyword evidence="3" id="KW-1185">Reference proteome</keyword>
<proteinExistence type="predicted"/>
<dbReference type="RefSeq" id="WP_173133865.1">
    <property type="nucleotide sequence ID" value="NZ_JABRWJ010000014.1"/>
</dbReference>
<dbReference type="Proteomes" id="UP000737171">
    <property type="component" value="Unassembled WGS sequence"/>
</dbReference>
<dbReference type="Gene3D" id="3.40.710.10">
    <property type="entry name" value="DD-peptidase/beta-lactamase superfamily"/>
    <property type="match status" value="1"/>
</dbReference>
<dbReference type="Pfam" id="PF00144">
    <property type="entry name" value="Beta-lactamase"/>
    <property type="match status" value="1"/>
</dbReference>
<feature type="domain" description="Beta-lactamase-related" evidence="1">
    <location>
        <begin position="81"/>
        <end position="373"/>
    </location>
</feature>
<evidence type="ECO:0000259" key="1">
    <source>
        <dbReference type="Pfam" id="PF00144"/>
    </source>
</evidence>
<dbReference type="PANTHER" id="PTHR43283:SF7">
    <property type="entry name" value="BETA-LACTAMASE-RELATED DOMAIN-CONTAINING PROTEIN"/>
    <property type="match status" value="1"/>
</dbReference>
<name>A0ABX2ESW0_9BURK</name>
<dbReference type="PROSITE" id="PS51257">
    <property type="entry name" value="PROKAR_LIPOPROTEIN"/>
    <property type="match status" value="1"/>
</dbReference>
<comment type="caution">
    <text evidence="2">The sequence shown here is derived from an EMBL/GenBank/DDBJ whole genome shotgun (WGS) entry which is preliminary data.</text>
</comment>
<dbReference type="InterPro" id="IPR050789">
    <property type="entry name" value="Diverse_Enzym_Activities"/>
</dbReference>
<evidence type="ECO:0000313" key="2">
    <source>
        <dbReference type="EMBL" id="NRF71835.1"/>
    </source>
</evidence>
<accession>A0ABX2ESW0</accession>